<keyword evidence="2" id="KW-1185">Reference proteome</keyword>
<sequence>MHKLSEILMQANQSAYLDQIDVNLSAFQLEDCCKKIICDLRNSDQLAIASVVELDFNELPNHNFRYEETYINQDLLTSDDNNNPVGQPMVLVINNEIYLAKLNALEENTKVGYKRRCRHKFRLNSHVRWRHGLQASR</sequence>
<name>D7EJ42_TRICA</name>
<dbReference type="Proteomes" id="UP000007266">
    <property type="component" value="Unassembled WGS sequence"/>
</dbReference>
<dbReference type="AlphaFoldDB" id="D7EJ42"/>
<reference evidence="1 2" key="2">
    <citation type="journal article" date="2010" name="Nucleic Acids Res.">
        <title>BeetleBase in 2010: revisions to provide comprehensive genomic information for Tribolium castaneum.</title>
        <authorList>
            <person name="Kim H.S."/>
            <person name="Murphy T."/>
            <person name="Xia J."/>
            <person name="Caragea D."/>
            <person name="Park Y."/>
            <person name="Beeman R.W."/>
            <person name="Lorenzen M.D."/>
            <person name="Butcher S."/>
            <person name="Manak J.R."/>
            <person name="Brown S.J."/>
        </authorList>
    </citation>
    <scope>NUCLEOTIDE SEQUENCE [LARGE SCALE GENOMIC DNA]</scope>
    <source>
        <strain evidence="1 2">Georgia GA2</strain>
    </source>
</reference>
<proteinExistence type="predicted"/>
<reference evidence="1 2" key="1">
    <citation type="journal article" date="2008" name="Nature">
        <title>The genome of the model beetle and pest Tribolium castaneum.</title>
        <authorList>
            <consortium name="Tribolium Genome Sequencing Consortium"/>
            <person name="Richards S."/>
            <person name="Gibbs R.A."/>
            <person name="Weinstock G.M."/>
            <person name="Brown S.J."/>
            <person name="Denell R."/>
            <person name="Beeman R.W."/>
            <person name="Gibbs R."/>
            <person name="Beeman R.W."/>
            <person name="Brown S.J."/>
            <person name="Bucher G."/>
            <person name="Friedrich M."/>
            <person name="Grimmelikhuijzen C.J."/>
            <person name="Klingler M."/>
            <person name="Lorenzen M."/>
            <person name="Richards S."/>
            <person name="Roth S."/>
            <person name="Schroder R."/>
            <person name="Tautz D."/>
            <person name="Zdobnov E.M."/>
            <person name="Muzny D."/>
            <person name="Gibbs R.A."/>
            <person name="Weinstock G.M."/>
            <person name="Attaway T."/>
            <person name="Bell S."/>
            <person name="Buhay C.J."/>
            <person name="Chandrabose M.N."/>
            <person name="Chavez D."/>
            <person name="Clerk-Blankenburg K.P."/>
            <person name="Cree A."/>
            <person name="Dao M."/>
            <person name="Davis C."/>
            <person name="Chacko J."/>
            <person name="Dinh H."/>
            <person name="Dugan-Rocha S."/>
            <person name="Fowler G."/>
            <person name="Garner T.T."/>
            <person name="Garnes J."/>
            <person name="Gnirke A."/>
            <person name="Hawes A."/>
            <person name="Hernandez J."/>
            <person name="Hines S."/>
            <person name="Holder M."/>
            <person name="Hume J."/>
            <person name="Jhangiani S.N."/>
            <person name="Joshi V."/>
            <person name="Khan Z.M."/>
            <person name="Jackson L."/>
            <person name="Kovar C."/>
            <person name="Kowis A."/>
            <person name="Lee S."/>
            <person name="Lewis L.R."/>
            <person name="Margolis J."/>
            <person name="Morgan M."/>
            <person name="Nazareth L.V."/>
            <person name="Nguyen N."/>
            <person name="Okwuonu G."/>
            <person name="Parker D."/>
            <person name="Richards S."/>
            <person name="Ruiz S.J."/>
            <person name="Santibanez J."/>
            <person name="Savard J."/>
            <person name="Scherer S.E."/>
            <person name="Schneider B."/>
            <person name="Sodergren E."/>
            <person name="Tautz D."/>
            <person name="Vattahil S."/>
            <person name="Villasana D."/>
            <person name="White C.S."/>
            <person name="Wright R."/>
            <person name="Park Y."/>
            <person name="Beeman R.W."/>
            <person name="Lord J."/>
            <person name="Oppert B."/>
            <person name="Lorenzen M."/>
            <person name="Brown S."/>
            <person name="Wang L."/>
            <person name="Savard J."/>
            <person name="Tautz D."/>
            <person name="Richards S."/>
            <person name="Weinstock G."/>
            <person name="Gibbs R.A."/>
            <person name="Liu Y."/>
            <person name="Worley K."/>
            <person name="Weinstock G."/>
            <person name="Elsik C.G."/>
            <person name="Reese J.T."/>
            <person name="Elhaik E."/>
            <person name="Landan G."/>
            <person name="Graur D."/>
            <person name="Arensburger P."/>
            <person name="Atkinson P."/>
            <person name="Beeman R.W."/>
            <person name="Beidler J."/>
            <person name="Brown S.J."/>
            <person name="Demuth J.P."/>
            <person name="Drury D.W."/>
            <person name="Du Y.Z."/>
            <person name="Fujiwara H."/>
            <person name="Lorenzen M."/>
            <person name="Maselli V."/>
            <person name="Osanai M."/>
            <person name="Park Y."/>
            <person name="Robertson H.M."/>
            <person name="Tu Z."/>
            <person name="Wang J.J."/>
            <person name="Wang S."/>
            <person name="Richards S."/>
            <person name="Song H."/>
            <person name="Zhang L."/>
            <person name="Sodergren E."/>
            <person name="Werner D."/>
            <person name="Stanke M."/>
            <person name="Morgenstern B."/>
            <person name="Solovyev V."/>
            <person name="Kosarev P."/>
            <person name="Brown G."/>
            <person name="Chen H.C."/>
            <person name="Ermolaeva O."/>
            <person name="Hlavina W."/>
            <person name="Kapustin Y."/>
            <person name="Kiryutin B."/>
            <person name="Kitts P."/>
            <person name="Maglott D."/>
            <person name="Pruitt K."/>
            <person name="Sapojnikov V."/>
            <person name="Souvorov A."/>
            <person name="Mackey A.J."/>
            <person name="Waterhouse R.M."/>
            <person name="Wyder S."/>
            <person name="Zdobnov E.M."/>
            <person name="Zdobnov E.M."/>
            <person name="Wyder S."/>
            <person name="Kriventseva E.V."/>
            <person name="Kadowaki T."/>
            <person name="Bork P."/>
            <person name="Aranda M."/>
            <person name="Bao R."/>
            <person name="Beermann A."/>
            <person name="Berns N."/>
            <person name="Bolognesi R."/>
            <person name="Bonneton F."/>
            <person name="Bopp D."/>
            <person name="Brown S.J."/>
            <person name="Bucher G."/>
            <person name="Butts T."/>
            <person name="Chaumot A."/>
            <person name="Denell R.E."/>
            <person name="Ferrier D.E."/>
            <person name="Friedrich M."/>
            <person name="Gordon C.M."/>
            <person name="Jindra M."/>
            <person name="Klingler M."/>
            <person name="Lan Q."/>
            <person name="Lattorff H.M."/>
            <person name="Laudet V."/>
            <person name="von Levetsow C."/>
            <person name="Liu Z."/>
            <person name="Lutz R."/>
            <person name="Lynch J.A."/>
            <person name="da Fonseca R.N."/>
            <person name="Posnien N."/>
            <person name="Reuter R."/>
            <person name="Roth S."/>
            <person name="Savard J."/>
            <person name="Schinko J.B."/>
            <person name="Schmitt C."/>
            <person name="Schoppmeier M."/>
            <person name="Schroder R."/>
            <person name="Shippy T.D."/>
            <person name="Simonnet F."/>
            <person name="Marques-Souza H."/>
            <person name="Tautz D."/>
            <person name="Tomoyasu Y."/>
            <person name="Trauner J."/>
            <person name="Van der Zee M."/>
            <person name="Vervoort M."/>
            <person name="Wittkopp N."/>
            <person name="Wimmer E.A."/>
            <person name="Yang X."/>
            <person name="Jones A.K."/>
            <person name="Sattelle D.B."/>
            <person name="Ebert P.R."/>
            <person name="Nelson D."/>
            <person name="Scott J.G."/>
            <person name="Beeman R.W."/>
            <person name="Muthukrishnan S."/>
            <person name="Kramer K.J."/>
            <person name="Arakane Y."/>
            <person name="Beeman R.W."/>
            <person name="Zhu Q."/>
            <person name="Hogenkamp D."/>
            <person name="Dixit R."/>
            <person name="Oppert B."/>
            <person name="Jiang H."/>
            <person name="Zou Z."/>
            <person name="Marshall J."/>
            <person name="Elpidina E."/>
            <person name="Vinokurov K."/>
            <person name="Oppert C."/>
            <person name="Zou Z."/>
            <person name="Evans J."/>
            <person name="Lu Z."/>
            <person name="Zhao P."/>
            <person name="Sumathipala N."/>
            <person name="Altincicek B."/>
            <person name="Vilcinskas A."/>
            <person name="Williams M."/>
            <person name="Hultmark D."/>
            <person name="Hetru C."/>
            <person name="Jiang H."/>
            <person name="Grimmelikhuijzen C.J."/>
            <person name="Hauser F."/>
            <person name="Cazzamali G."/>
            <person name="Williamson M."/>
            <person name="Park Y."/>
            <person name="Li B."/>
            <person name="Tanaka Y."/>
            <person name="Predel R."/>
            <person name="Neupert S."/>
            <person name="Schachtner J."/>
            <person name="Verleyen P."/>
            <person name="Raible F."/>
            <person name="Bork P."/>
            <person name="Friedrich M."/>
            <person name="Walden K.K."/>
            <person name="Robertson H.M."/>
            <person name="Angeli S."/>
            <person name="Foret S."/>
            <person name="Bucher G."/>
            <person name="Schuetz S."/>
            <person name="Maleszka R."/>
            <person name="Wimmer E.A."/>
            <person name="Beeman R.W."/>
            <person name="Lorenzen M."/>
            <person name="Tomoyasu Y."/>
            <person name="Miller S.C."/>
            <person name="Grossmann D."/>
            <person name="Bucher G."/>
        </authorList>
    </citation>
    <scope>NUCLEOTIDE SEQUENCE [LARGE SCALE GENOMIC DNA]</scope>
    <source>
        <strain evidence="1 2">Georgia GA2</strain>
    </source>
</reference>
<protein>
    <submittedName>
        <fullName evidence="1">Uncharacterized protein</fullName>
    </submittedName>
</protein>
<gene>
    <name evidence="1" type="primary">GLEAN_04200</name>
    <name evidence="1" type="ORF">TcasGA2_TC004200</name>
</gene>
<dbReference type="EMBL" id="KQ972067">
    <property type="protein sequence ID" value="EFA12571.1"/>
    <property type="molecule type" value="Genomic_DNA"/>
</dbReference>
<evidence type="ECO:0000313" key="1">
    <source>
        <dbReference type="EMBL" id="EFA12571.1"/>
    </source>
</evidence>
<dbReference type="HOGENOM" id="CLU_1867759_0_0_1"/>
<dbReference type="InParanoid" id="D7EJ42"/>
<organism evidence="1 2">
    <name type="scientific">Tribolium castaneum</name>
    <name type="common">Red flour beetle</name>
    <dbReference type="NCBI Taxonomy" id="7070"/>
    <lineage>
        <taxon>Eukaryota</taxon>
        <taxon>Metazoa</taxon>
        <taxon>Ecdysozoa</taxon>
        <taxon>Arthropoda</taxon>
        <taxon>Hexapoda</taxon>
        <taxon>Insecta</taxon>
        <taxon>Pterygota</taxon>
        <taxon>Neoptera</taxon>
        <taxon>Endopterygota</taxon>
        <taxon>Coleoptera</taxon>
        <taxon>Polyphaga</taxon>
        <taxon>Cucujiformia</taxon>
        <taxon>Tenebrionidae</taxon>
        <taxon>Tenebrionidae incertae sedis</taxon>
        <taxon>Tribolium</taxon>
    </lineage>
</organism>
<accession>D7EJ42</accession>
<evidence type="ECO:0000313" key="2">
    <source>
        <dbReference type="Proteomes" id="UP000007266"/>
    </source>
</evidence>